<dbReference type="EMBL" id="JAPWTJ010000133">
    <property type="protein sequence ID" value="KAJ8982324.1"/>
    <property type="molecule type" value="Genomic_DNA"/>
</dbReference>
<feature type="domain" description="Initiator Rep protein WH1" evidence="1">
    <location>
        <begin position="21"/>
        <end position="132"/>
    </location>
</feature>
<dbReference type="InterPro" id="IPR036388">
    <property type="entry name" value="WH-like_DNA-bd_sf"/>
</dbReference>
<proteinExistence type="predicted"/>
<evidence type="ECO:0000259" key="1">
    <source>
        <dbReference type="Pfam" id="PF01051"/>
    </source>
</evidence>
<dbReference type="Pfam" id="PF01051">
    <property type="entry name" value="Rep3_N"/>
    <property type="match status" value="1"/>
</dbReference>
<dbReference type="InterPro" id="IPR000525">
    <property type="entry name" value="Initiator_Rep_WH1"/>
</dbReference>
<dbReference type="Gene3D" id="1.10.10.10">
    <property type="entry name" value="Winged helix-like DNA-binding domain superfamily/Winged helix DNA-binding domain"/>
    <property type="match status" value="2"/>
</dbReference>
<gene>
    <name evidence="2" type="ORF">NQ317_006669</name>
</gene>
<accession>A0ABQ9JW73</accession>
<sequence length="245" mass="28466">MFKVPPIKIGGVDEHGKYLQSDKLKREYTLTAKDFNNTFNVDLPTCYGILKRAVDKLMKTDIRVSKSDDSGFSRINVCSKAEYNKNQGFIDVKFTDDIMPYLAQVKQKFVLYNLKEIANFGSLYTTRLYELIQEFKETGWMLKSVQQLRELFIVGDKLKLYGHFKKHTFGHACQEINNNYDIGLSFEEIRQGRKVVAVKFSFKKAMVHKVINKKTGIESNVYVKPKFKPKLEKKIKEDFEKEEGG</sequence>
<organism evidence="2 3">
    <name type="scientific">Molorchus minor</name>
    <dbReference type="NCBI Taxonomy" id="1323400"/>
    <lineage>
        <taxon>Eukaryota</taxon>
        <taxon>Metazoa</taxon>
        <taxon>Ecdysozoa</taxon>
        <taxon>Arthropoda</taxon>
        <taxon>Hexapoda</taxon>
        <taxon>Insecta</taxon>
        <taxon>Pterygota</taxon>
        <taxon>Neoptera</taxon>
        <taxon>Endopterygota</taxon>
        <taxon>Coleoptera</taxon>
        <taxon>Polyphaga</taxon>
        <taxon>Cucujiformia</taxon>
        <taxon>Chrysomeloidea</taxon>
        <taxon>Cerambycidae</taxon>
        <taxon>Lamiinae</taxon>
        <taxon>Monochamini</taxon>
        <taxon>Molorchus</taxon>
    </lineage>
</organism>
<dbReference type="InterPro" id="IPR036390">
    <property type="entry name" value="WH_DNA-bd_sf"/>
</dbReference>
<name>A0ABQ9JW73_9CUCU</name>
<evidence type="ECO:0000313" key="3">
    <source>
        <dbReference type="Proteomes" id="UP001162164"/>
    </source>
</evidence>
<comment type="caution">
    <text evidence="2">The sequence shown here is derived from an EMBL/GenBank/DDBJ whole genome shotgun (WGS) entry which is preliminary data.</text>
</comment>
<keyword evidence="3" id="KW-1185">Reference proteome</keyword>
<protein>
    <recommendedName>
        <fullName evidence="1">Initiator Rep protein WH1 domain-containing protein</fullName>
    </recommendedName>
</protein>
<dbReference type="Proteomes" id="UP001162164">
    <property type="component" value="Unassembled WGS sequence"/>
</dbReference>
<evidence type="ECO:0000313" key="2">
    <source>
        <dbReference type="EMBL" id="KAJ8982324.1"/>
    </source>
</evidence>
<dbReference type="SUPFAM" id="SSF46785">
    <property type="entry name" value="Winged helix' DNA-binding domain"/>
    <property type="match status" value="2"/>
</dbReference>
<reference evidence="2" key="1">
    <citation type="journal article" date="2023" name="Insect Mol. Biol.">
        <title>Genome sequencing provides insights into the evolution of gene families encoding plant cell wall-degrading enzymes in longhorned beetles.</title>
        <authorList>
            <person name="Shin N.R."/>
            <person name="Okamura Y."/>
            <person name="Kirsch R."/>
            <person name="Pauchet Y."/>
        </authorList>
    </citation>
    <scope>NUCLEOTIDE SEQUENCE</scope>
    <source>
        <strain evidence="2">MMC_N1</strain>
    </source>
</reference>
<dbReference type="Pfam" id="PF21205">
    <property type="entry name" value="Rep3_C"/>
    <property type="match status" value="1"/>
</dbReference>